<gene>
    <name evidence="1" type="ORF">SAMN06265337_0655</name>
</gene>
<dbReference type="OrthoDB" id="880422at2"/>
<name>A0A212T8M0_9BACT</name>
<reference evidence="2" key="1">
    <citation type="submission" date="2017-06" db="EMBL/GenBank/DDBJ databases">
        <authorList>
            <person name="Varghese N."/>
            <person name="Submissions S."/>
        </authorList>
    </citation>
    <scope>NUCLEOTIDE SEQUENCE [LARGE SCALE GENOMIC DNA]</scope>
    <source>
        <strain evidence="2">DSM 11116</strain>
    </source>
</reference>
<dbReference type="Proteomes" id="UP000198131">
    <property type="component" value="Unassembled WGS sequence"/>
</dbReference>
<evidence type="ECO:0000313" key="2">
    <source>
        <dbReference type="Proteomes" id="UP000198131"/>
    </source>
</evidence>
<protein>
    <submittedName>
        <fullName evidence="1">Uncharacterized protein</fullName>
    </submittedName>
</protein>
<organism evidence="1 2">
    <name type="scientific">Hymenobacter gelipurpurascens</name>
    <dbReference type="NCBI Taxonomy" id="89968"/>
    <lineage>
        <taxon>Bacteria</taxon>
        <taxon>Pseudomonadati</taxon>
        <taxon>Bacteroidota</taxon>
        <taxon>Cytophagia</taxon>
        <taxon>Cytophagales</taxon>
        <taxon>Hymenobacteraceae</taxon>
        <taxon>Hymenobacter</taxon>
    </lineage>
</organism>
<dbReference type="RefSeq" id="WP_088841974.1">
    <property type="nucleotide sequence ID" value="NZ_FYEW01000001.1"/>
</dbReference>
<dbReference type="EMBL" id="FYEW01000001">
    <property type="protein sequence ID" value="SNC62365.1"/>
    <property type="molecule type" value="Genomic_DNA"/>
</dbReference>
<dbReference type="AlphaFoldDB" id="A0A212T8M0"/>
<evidence type="ECO:0000313" key="1">
    <source>
        <dbReference type="EMBL" id="SNC62365.1"/>
    </source>
</evidence>
<proteinExistence type="predicted"/>
<sequence>MKSYQYQHSEGRITDKRFSSDALALKFLELLGHRWQLVTPICDVQPMPPAGITPEGITEVELLLQASLEKLQGIESEKVVEVASLIQYALYKLHPITHGWEVQEPTVPYGQPDANGHNQAAADYGFSS</sequence>
<keyword evidence="2" id="KW-1185">Reference proteome</keyword>
<accession>A0A212T8M0</accession>